<dbReference type="Proteomes" id="UP000591131">
    <property type="component" value="Unassembled WGS sequence"/>
</dbReference>
<proteinExistence type="predicted"/>
<dbReference type="EMBL" id="JAAPAO010000448">
    <property type="protein sequence ID" value="KAF4659553.1"/>
    <property type="molecule type" value="Genomic_DNA"/>
</dbReference>
<evidence type="ECO:0000313" key="3">
    <source>
        <dbReference type="EMBL" id="KAF4659553.1"/>
    </source>
</evidence>
<evidence type="ECO:0000313" key="4">
    <source>
        <dbReference type="Proteomes" id="UP000591131"/>
    </source>
</evidence>
<evidence type="ECO:0000256" key="1">
    <source>
        <dbReference type="PROSITE-ProRule" id="PRU00023"/>
    </source>
</evidence>
<dbReference type="PROSITE" id="PS50088">
    <property type="entry name" value="ANK_REPEAT"/>
    <property type="match status" value="1"/>
</dbReference>
<dbReference type="PROSITE" id="PS50297">
    <property type="entry name" value="ANK_REP_REGION"/>
    <property type="match status" value="1"/>
</dbReference>
<dbReference type="OrthoDB" id="445048at2759"/>
<reference evidence="3 4" key="1">
    <citation type="submission" date="2020-04" db="EMBL/GenBank/DDBJ databases">
        <title>Perkinsus chesapeaki whole genome sequence.</title>
        <authorList>
            <person name="Bogema D.R."/>
        </authorList>
    </citation>
    <scope>NUCLEOTIDE SEQUENCE [LARGE SCALE GENOMIC DNA]</scope>
    <source>
        <strain evidence="3">ATCC PRA-425</strain>
    </source>
</reference>
<dbReference type="InterPro" id="IPR036770">
    <property type="entry name" value="Ankyrin_rpt-contain_sf"/>
</dbReference>
<keyword evidence="4" id="KW-1185">Reference proteome</keyword>
<feature type="compositionally biased region" description="Low complexity" evidence="2">
    <location>
        <begin position="17"/>
        <end position="27"/>
    </location>
</feature>
<gene>
    <name evidence="3" type="ORF">FOL47_007523</name>
</gene>
<dbReference type="SUPFAM" id="SSF48403">
    <property type="entry name" value="Ankyrin repeat"/>
    <property type="match status" value="1"/>
</dbReference>
<organism evidence="3 4">
    <name type="scientific">Perkinsus chesapeaki</name>
    <name type="common">Clam parasite</name>
    <name type="synonym">Perkinsus andrewsi</name>
    <dbReference type="NCBI Taxonomy" id="330153"/>
    <lineage>
        <taxon>Eukaryota</taxon>
        <taxon>Sar</taxon>
        <taxon>Alveolata</taxon>
        <taxon>Perkinsozoa</taxon>
        <taxon>Perkinsea</taxon>
        <taxon>Perkinsida</taxon>
        <taxon>Perkinsidae</taxon>
        <taxon>Perkinsus</taxon>
    </lineage>
</organism>
<dbReference type="AlphaFoldDB" id="A0A7J6LK56"/>
<feature type="region of interest" description="Disordered" evidence="2">
    <location>
        <begin position="1"/>
        <end position="37"/>
    </location>
</feature>
<comment type="caution">
    <text evidence="3">The sequence shown here is derived from an EMBL/GenBank/DDBJ whole genome shotgun (WGS) entry which is preliminary data.</text>
</comment>
<keyword evidence="1" id="KW-0040">ANK repeat</keyword>
<evidence type="ECO:0000256" key="2">
    <source>
        <dbReference type="SAM" id="MobiDB-lite"/>
    </source>
</evidence>
<dbReference type="Gene3D" id="1.25.40.20">
    <property type="entry name" value="Ankyrin repeat-containing domain"/>
    <property type="match status" value="1"/>
</dbReference>
<dbReference type="InterPro" id="IPR002110">
    <property type="entry name" value="Ankyrin_rpt"/>
</dbReference>
<accession>A0A7J6LK56</accession>
<protein>
    <submittedName>
        <fullName evidence="3">Uncharacterized protein</fullName>
    </submittedName>
</protein>
<name>A0A7J6LK56_PERCH</name>
<sequence length="190" mass="21086">MTRPYHNLTAIRGGGASVSSSSSDGSSNTGQIYVSADPTDHYATQTVRLMEEMTIARPHNSTLLDNFNQLEVKDINDMYEYTCNNDTNRVIELLNTKEWCRLAINNKYASKGNTLLHVAAEEDNATLVRMLLQEYNANPFITNDFGLEPSSMAAPNTDAFKLLVAAEDRLSGGERKIIKRGAVKGEFNLF</sequence>
<dbReference type="Pfam" id="PF13857">
    <property type="entry name" value="Ank_5"/>
    <property type="match status" value="1"/>
</dbReference>
<feature type="repeat" description="ANK" evidence="1">
    <location>
        <begin position="111"/>
        <end position="133"/>
    </location>
</feature>